<feature type="compositionally biased region" description="Polar residues" evidence="1">
    <location>
        <begin position="64"/>
        <end position="80"/>
    </location>
</feature>
<reference evidence="3" key="1">
    <citation type="submission" date="2016-06" db="EMBL/GenBank/DDBJ databases">
        <title>Parallel loss of symbiosis genes in relatives of nitrogen-fixing non-legume Parasponia.</title>
        <authorList>
            <person name="Van Velzen R."/>
            <person name="Holmer R."/>
            <person name="Bu F."/>
            <person name="Rutten L."/>
            <person name="Van Zeijl A."/>
            <person name="Liu W."/>
            <person name="Santuari L."/>
            <person name="Cao Q."/>
            <person name="Sharma T."/>
            <person name="Shen D."/>
            <person name="Roswanjaya Y."/>
            <person name="Wardhani T."/>
            <person name="Kalhor M.S."/>
            <person name="Jansen J."/>
            <person name="Van den Hoogen J."/>
            <person name="Gungor B."/>
            <person name="Hartog M."/>
            <person name="Hontelez J."/>
            <person name="Verver J."/>
            <person name="Yang W.-C."/>
            <person name="Schijlen E."/>
            <person name="Repin R."/>
            <person name="Schilthuizen M."/>
            <person name="Schranz E."/>
            <person name="Heidstra R."/>
            <person name="Miyata K."/>
            <person name="Fedorova E."/>
            <person name="Kohlen W."/>
            <person name="Bisseling T."/>
            <person name="Smit S."/>
            <person name="Geurts R."/>
        </authorList>
    </citation>
    <scope>NUCLEOTIDE SEQUENCE [LARGE SCALE GENOMIC DNA]</scope>
    <source>
        <strain evidence="3">cv. WU1-14</strain>
    </source>
</reference>
<dbReference type="EMBL" id="JXTB01000379">
    <property type="protein sequence ID" value="PON42998.1"/>
    <property type="molecule type" value="Genomic_DNA"/>
</dbReference>
<dbReference type="AlphaFoldDB" id="A0A2P5B2G1"/>
<evidence type="ECO:0000256" key="1">
    <source>
        <dbReference type="SAM" id="MobiDB-lite"/>
    </source>
</evidence>
<name>A0A2P5B2G1_PARAD</name>
<dbReference type="Proteomes" id="UP000237105">
    <property type="component" value="Unassembled WGS sequence"/>
</dbReference>
<feature type="region of interest" description="Disordered" evidence="1">
    <location>
        <begin position="1"/>
        <end position="41"/>
    </location>
</feature>
<comment type="caution">
    <text evidence="2">The sequence shown here is derived from an EMBL/GenBank/DDBJ whole genome shotgun (WGS) entry which is preliminary data.</text>
</comment>
<sequence length="147" mass="15576">MSHPRNSPADDVADIDDNRTAAPLNDVPLAETTSLSPLNDVPLAETTSLSILDAAGDGVAEPTVAQNTSSSDPNPQNRQYLSHVGHNQFRDADDVSLIGHRRRRGRVQERSPDPNQKINSGFGLAGSGAGNEGGVHFTRLRLGCGDL</sequence>
<protein>
    <submittedName>
        <fullName evidence="2">Uncharacterized protein</fullName>
    </submittedName>
</protein>
<feature type="region of interest" description="Disordered" evidence="1">
    <location>
        <begin position="60"/>
        <end position="120"/>
    </location>
</feature>
<keyword evidence="3" id="KW-1185">Reference proteome</keyword>
<gene>
    <name evidence="2" type="ORF">PanWU01x14_277700</name>
</gene>
<evidence type="ECO:0000313" key="2">
    <source>
        <dbReference type="EMBL" id="PON42998.1"/>
    </source>
</evidence>
<organism evidence="2 3">
    <name type="scientific">Parasponia andersonii</name>
    <name type="common">Sponia andersonii</name>
    <dbReference type="NCBI Taxonomy" id="3476"/>
    <lineage>
        <taxon>Eukaryota</taxon>
        <taxon>Viridiplantae</taxon>
        <taxon>Streptophyta</taxon>
        <taxon>Embryophyta</taxon>
        <taxon>Tracheophyta</taxon>
        <taxon>Spermatophyta</taxon>
        <taxon>Magnoliopsida</taxon>
        <taxon>eudicotyledons</taxon>
        <taxon>Gunneridae</taxon>
        <taxon>Pentapetalae</taxon>
        <taxon>rosids</taxon>
        <taxon>fabids</taxon>
        <taxon>Rosales</taxon>
        <taxon>Cannabaceae</taxon>
        <taxon>Parasponia</taxon>
    </lineage>
</organism>
<accession>A0A2P5B2G1</accession>
<evidence type="ECO:0000313" key="3">
    <source>
        <dbReference type="Proteomes" id="UP000237105"/>
    </source>
</evidence>
<proteinExistence type="predicted"/>